<feature type="domain" description="Sialate O-acetylesterase" evidence="2">
    <location>
        <begin position="36"/>
        <end position="285"/>
    </location>
</feature>
<keyword evidence="3" id="KW-0326">Glycosidase</keyword>
<gene>
    <name evidence="3" type="ORF">FHS27_005100</name>
</gene>
<reference evidence="3 4" key="1">
    <citation type="submission" date="2020-08" db="EMBL/GenBank/DDBJ databases">
        <title>Genomic Encyclopedia of Type Strains, Phase III (KMG-III): the genomes of soil and plant-associated and newly described type strains.</title>
        <authorList>
            <person name="Whitman W."/>
        </authorList>
    </citation>
    <scope>NUCLEOTIDE SEQUENCE [LARGE SCALE GENOMIC DNA]</scope>
    <source>
        <strain evidence="3 4">CECT 8075</strain>
    </source>
</reference>
<dbReference type="PANTHER" id="PTHR31988">
    <property type="entry name" value="ESTERASE, PUTATIVE (DUF303)-RELATED"/>
    <property type="match status" value="1"/>
</dbReference>
<dbReference type="RefSeq" id="WP_184307723.1">
    <property type="nucleotide sequence ID" value="NZ_JACHXU010000022.1"/>
</dbReference>
<dbReference type="Proteomes" id="UP000536179">
    <property type="component" value="Unassembled WGS sequence"/>
</dbReference>
<dbReference type="AlphaFoldDB" id="A0A7W5H8N4"/>
<dbReference type="SUPFAM" id="SSF52266">
    <property type="entry name" value="SGNH hydrolase"/>
    <property type="match status" value="1"/>
</dbReference>
<evidence type="ECO:0000259" key="2">
    <source>
        <dbReference type="Pfam" id="PF03629"/>
    </source>
</evidence>
<dbReference type="EC" id="3.2.1.22" evidence="3"/>
<protein>
    <submittedName>
        <fullName evidence="3">Alpha-galactosidase</fullName>
        <ecNumber evidence="3">3.2.1.22</ecNumber>
    </submittedName>
</protein>
<accession>A0A7W5H8N4</accession>
<dbReference type="InterPro" id="IPR036514">
    <property type="entry name" value="SGNH_hydro_sf"/>
</dbReference>
<dbReference type="GO" id="GO:0016788">
    <property type="term" value="F:hydrolase activity, acting on ester bonds"/>
    <property type="evidence" value="ECO:0007669"/>
    <property type="project" value="UniProtKB-ARBA"/>
</dbReference>
<sequence>MLLEKPHVRRIGLVLLITAALFGPVNSFAESEKKPLRVYVLVGQSNMVGTGAISTIDYIGEDPETAGLFKSMLDEEGKPKTCERVWISSLNGKYRTYGGEGLGKLSPGYGLRREDPATPGDCIGPEYTFGITMEQHYDGPILIIKTAWGGKSLHLEYRPPSAGEYQLPGELVEKFREKGVLEAKQAEVDEYSGKYYRYMIEHVKKVLGDIKRVCPEYEPEAGYELAGFVWFQGWNDYAATAEYPASQGDAQFATYSDLLCHLIRDLRNDLNAPELPFVIGVIGVNGNHTPGLFSGPPNAQEKMERLRRAMAAPAQLDEFKDSVMAVPTAPFWDDKLGNLGMKQLKVQRMRTSIYKKSESGPNADGSMSQADIKRFMEDYTSEIFTPEELAFKERASGTGGFVHYYGSAKFHAQAGQAFAEALLSNQAQ</sequence>
<dbReference type="InterPro" id="IPR005181">
    <property type="entry name" value="SASA"/>
</dbReference>
<dbReference type="InterPro" id="IPR052940">
    <property type="entry name" value="Carb_Esterase_6"/>
</dbReference>
<dbReference type="Pfam" id="PF03629">
    <property type="entry name" value="SASA"/>
    <property type="match status" value="1"/>
</dbReference>
<evidence type="ECO:0000313" key="3">
    <source>
        <dbReference type="EMBL" id="MBB3209260.1"/>
    </source>
</evidence>
<dbReference type="PANTHER" id="PTHR31988:SF19">
    <property type="entry name" value="9-O-ACETYL-N-ACETYLNEURAMINIC ACID DEACETYLASE-RELATED"/>
    <property type="match status" value="1"/>
</dbReference>
<name>A0A7W5H8N4_9BACT</name>
<dbReference type="EMBL" id="JACHXU010000022">
    <property type="protein sequence ID" value="MBB3209260.1"/>
    <property type="molecule type" value="Genomic_DNA"/>
</dbReference>
<dbReference type="GO" id="GO:0004557">
    <property type="term" value="F:alpha-galactosidase activity"/>
    <property type="evidence" value="ECO:0007669"/>
    <property type="project" value="UniProtKB-EC"/>
</dbReference>
<organism evidence="3 4">
    <name type="scientific">Aporhodopirellula rubra</name>
    <dbReference type="NCBI Taxonomy" id="980271"/>
    <lineage>
        <taxon>Bacteria</taxon>
        <taxon>Pseudomonadati</taxon>
        <taxon>Planctomycetota</taxon>
        <taxon>Planctomycetia</taxon>
        <taxon>Pirellulales</taxon>
        <taxon>Pirellulaceae</taxon>
        <taxon>Aporhodopirellula</taxon>
    </lineage>
</organism>
<evidence type="ECO:0000313" key="4">
    <source>
        <dbReference type="Proteomes" id="UP000536179"/>
    </source>
</evidence>
<dbReference type="Gene3D" id="3.40.50.1110">
    <property type="entry name" value="SGNH hydrolase"/>
    <property type="match status" value="1"/>
</dbReference>
<keyword evidence="1 3" id="KW-0378">Hydrolase</keyword>
<keyword evidence="4" id="KW-1185">Reference proteome</keyword>
<proteinExistence type="predicted"/>
<comment type="caution">
    <text evidence="3">The sequence shown here is derived from an EMBL/GenBank/DDBJ whole genome shotgun (WGS) entry which is preliminary data.</text>
</comment>
<evidence type="ECO:0000256" key="1">
    <source>
        <dbReference type="ARBA" id="ARBA00022801"/>
    </source>
</evidence>